<feature type="non-terminal residue" evidence="2">
    <location>
        <position position="220"/>
    </location>
</feature>
<dbReference type="AlphaFoldDB" id="A0A7K7I5V9"/>
<dbReference type="EMBL" id="VZSM01000125">
    <property type="protein sequence ID" value="NWY89587.1"/>
    <property type="molecule type" value="Genomic_DNA"/>
</dbReference>
<dbReference type="Proteomes" id="UP000564784">
    <property type="component" value="Unassembled WGS sequence"/>
</dbReference>
<feature type="non-terminal residue" evidence="2">
    <location>
        <position position="1"/>
    </location>
</feature>
<comment type="caution">
    <text evidence="2">The sequence shown here is derived from an EMBL/GenBank/DDBJ whole genome shotgun (WGS) entry which is preliminary data.</text>
</comment>
<reference evidence="2 3" key="1">
    <citation type="submission" date="2019-09" db="EMBL/GenBank/DDBJ databases">
        <title>Bird 10,000 Genomes (B10K) Project - Family phase.</title>
        <authorList>
            <person name="Zhang G."/>
        </authorList>
    </citation>
    <scope>NUCLEOTIDE SEQUENCE [LARGE SCALE GENOMIC DNA]</scope>
    <source>
        <strain evidence="2">OUT-0011</strain>
        <tissue evidence="2">Muscle</tissue>
    </source>
</reference>
<feature type="region of interest" description="Disordered" evidence="1">
    <location>
        <begin position="187"/>
        <end position="220"/>
    </location>
</feature>
<dbReference type="OrthoDB" id="9390335at2759"/>
<feature type="compositionally biased region" description="Basic and acidic residues" evidence="1">
    <location>
        <begin position="35"/>
        <end position="46"/>
    </location>
</feature>
<accession>A0A7K7I5V9</accession>
<name>A0A7K7I5V9_LOXCU</name>
<evidence type="ECO:0000313" key="2">
    <source>
        <dbReference type="EMBL" id="NWY89587.1"/>
    </source>
</evidence>
<evidence type="ECO:0000313" key="3">
    <source>
        <dbReference type="Proteomes" id="UP000564784"/>
    </source>
</evidence>
<organism evidence="2 3">
    <name type="scientific">Loxia curvirostra</name>
    <name type="common">Red crossbill</name>
    <dbReference type="NCBI Taxonomy" id="64802"/>
    <lineage>
        <taxon>Eukaryota</taxon>
        <taxon>Metazoa</taxon>
        <taxon>Chordata</taxon>
        <taxon>Craniata</taxon>
        <taxon>Vertebrata</taxon>
        <taxon>Euteleostomi</taxon>
        <taxon>Archelosauria</taxon>
        <taxon>Archosauria</taxon>
        <taxon>Dinosauria</taxon>
        <taxon>Saurischia</taxon>
        <taxon>Theropoda</taxon>
        <taxon>Coelurosauria</taxon>
        <taxon>Aves</taxon>
        <taxon>Neognathae</taxon>
        <taxon>Neoaves</taxon>
        <taxon>Telluraves</taxon>
        <taxon>Australaves</taxon>
        <taxon>Passeriformes</taxon>
        <taxon>Passeroidea</taxon>
        <taxon>Fringillidae</taxon>
        <taxon>Carduelinae</taxon>
        <taxon>Loxia</taxon>
    </lineage>
</organism>
<evidence type="ECO:0000256" key="1">
    <source>
        <dbReference type="SAM" id="MobiDB-lite"/>
    </source>
</evidence>
<sequence>MQRRPCDVASTVSTGTFSTSEVLNASPADTGLSSDSREDGILRETGSHPWNSSLPFTLQQRQEILSGVCESQLSEGEKYFYRENQIQQILGRPTGNLSSYSEDNTHFQALATELCFPEMEGPFPNFHHPMEVHQIFQPLEASVDFDKSSSSSCCSQYRISQHSREFSKTSEFSTESPDVSAFVEEKNSGLNGQRSSLPTNLEANGQNISSEEGLVRENVA</sequence>
<feature type="compositionally biased region" description="Polar residues" evidence="1">
    <location>
        <begin position="188"/>
        <end position="210"/>
    </location>
</feature>
<gene>
    <name evidence="2" type="primary">Cep295_4</name>
    <name evidence="2" type="ORF">LOXCUR_R15764</name>
</gene>
<proteinExistence type="predicted"/>
<keyword evidence="3" id="KW-1185">Reference proteome</keyword>
<feature type="region of interest" description="Disordered" evidence="1">
    <location>
        <begin position="17"/>
        <end position="48"/>
    </location>
</feature>
<protein>
    <submittedName>
        <fullName evidence="2">CE295 protein</fullName>
    </submittedName>
</protein>